<dbReference type="PANTHER" id="PTHR46276">
    <property type="entry name" value="E3 UBIQUITIN-PROTEIN LIGASE UBR5"/>
    <property type="match status" value="1"/>
</dbReference>
<evidence type="ECO:0000256" key="1">
    <source>
        <dbReference type="SAM" id="MobiDB-lite"/>
    </source>
</evidence>
<dbReference type="EMBL" id="JAMKFB020000016">
    <property type="protein sequence ID" value="KAL0171201.1"/>
    <property type="molecule type" value="Genomic_DNA"/>
</dbReference>
<dbReference type="AlphaFoldDB" id="A0ABD0PCZ6"/>
<name>A0ABD0PCZ6_CIRMR</name>
<dbReference type="Proteomes" id="UP001529510">
    <property type="component" value="Unassembled WGS sequence"/>
</dbReference>
<reference evidence="2 3" key="1">
    <citation type="submission" date="2024-05" db="EMBL/GenBank/DDBJ databases">
        <title>Genome sequencing and assembly of Indian major carp, Cirrhinus mrigala (Hamilton, 1822).</title>
        <authorList>
            <person name="Mohindra V."/>
            <person name="Chowdhury L.M."/>
            <person name="Lal K."/>
            <person name="Jena J.K."/>
        </authorList>
    </citation>
    <scope>NUCLEOTIDE SEQUENCE [LARGE SCALE GENOMIC DNA]</scope>
    <source>
        <strain evidence="2">CM1030</strain>
        <tissue evidence="2">Blood</tissue>
    </source>
</reference>
<protein>
    <submittedName>
        <fullName evidence="2">Uncharacterized protein</fullName>
    </submittedName>
</protein>
<comment type="caution">
    <text evidence="2">The sequence shown here is derived from an EMBL/GenBank/DDBJ whole genome shotgun (WGS) entry which is preliminary data.</text>
</comment>
<keyword evidence="3" id="KW-1185">Reference proteome</keyword>
<dbReference type="PANTHER" id="PTHR46276:SF1">
    <property type="entry name" value="E3 UBIQUITIN-PROTEIN LIGASE UBR5"/>
    <property type="match status" value="1"/>
</dbReference>
<evidence type="ECO:0000313" key="3">
    <source>
        <dbReference type="Proteomes" id="UP001529510"/>
    </source>
</evidence>
<feature type="non-terminal residue" evidence="2">
    <location>
        <position position="162"/>
    </location>
</feature>
<proteinExistence type="predicted"/>
<feature type="region of interest" description="Disordered" evidence="1">
    <location>
        <begin position="123"/>
        <end position="162"/>
    </location>
</feature>
<sequence length="162" mass="17587">MSPPASSTGLIYIDPSNLRRSSAISTSAAAAAAALEASNSSSYLTSASSLARAYSIVIRQISDLMSLIPKYNHLVYSQYPAAVKLTYQDAVNLQNFVEDKLIPTWNWMVSIMDSTEAQLRYGSALSSAGDPGHPSHPLHASQHTGRRERMTAREEASLRTLE</sequence>
<gene>
    <name evidence="2" type="ORF">M9458_031512</name>
</gene>
<accession>A0ABD0PCZ6</accession>
<organism evidence="2 3">
    <name type="scientific">Cirrhinus mrigala</name>
    <name type="common">Mrigala</name>
    <dbReference type="NCBI Taxonomy" id="683832"/>
    <lineage>
        <taxon>Eukaryota</taxon>
        <taxon>Metazoa</taxon>
        <taxon>Chordata</taxon>
        <taxon>Craniata</taxon>
        <taxon>Vertebrata</taxon>
        <taxon>Euteleostomi</taxon>
        <taxon>Actinopterygii</taxon>
        <taxon>Neopterygii</taxon>
        <taxon>Teleostei</taxon>
        <taxon>Ostariophysi</taxon>
        <taxon>Cypriniformes</taxon>
        <taxon>Cyprinidae</taxon>
        <taxon>Labeoninae</taxon>
        <taxon>Labeonini</taxon>
        <taxon>Cirrhinus</taxon>
    </lineage>
</organism>
<evidence type="ECO:0000313" key="2">
    <source>
        <dbReference type="EMBL" id="KAL0171201.1"/>
    </source>
</evidence>
<feature type="compositionally biased region" description="Basic and acidic residues" evidence="1">
    <location>
        <begin position="145"/>
        <end position="162"/>
    </location>
</feature>